<dbReference type="Pfam" id="PF13205">
    <property type="entry name" value="Big_5"/>
    <property type="match status" value="1"/>
</dbReference>
<comment type="caution">
    <text evidence="6">The sequence shown here is derived from an EMBL/GenBank/DDBJ whole genome shotgun (WGS) entry which is preliminary data.</text>
</comment>
<dbReference type="Proteomes" id="UP000032702">
    <property type="component" value="Unassembled WGS sequence"/>
</dbReference>
<evidence type="ECO:0000256" key="3">
    <source>
        <dbReference type="SAM" id="SignalP"/>
    </source>
</evidence>
<feature type="chain" id="PRO_5004166946" evidence="3">
    <location>
        <begin position="25"/>
        <end position="917"/>
    </location>
</feature>
<sequence>MVPRPEAFWRKFMLMRVWTQALCAAVCVLVLVGCGGDECVDQYDCRNDKGPPPAGQVYACIANKCELRDETGPDAGTPDAGTPDSGTPDAGPPTVCRDTALSGIDQGCTAEKPSCDAAANGGLGQCKTCGDSDPGTGTDQGCSSAAPFCDVAANGGDGVCKACFNSATGGATDQGCSAAAPLCDTAAGNGVGACKVCLDTAAAGSTTADEGCSAPTSLCDVSAANGAGACKICLTSSNEGCPGAQTCNAQGTACEGCEDNASCTNPSTPFCKPPPPVSSCVECIDNSNCTAARPACSASTNLCGCTADAQCAAAAGSADFCDLTASNGRGECKVCVTNAQCASLDPSKPFCDNTTACVQCLTNAGCALNQACNASKACEAVPGVDPAATSAQIQAFLNAPAGIVVPGLPITNAFITYLKPTVGTDAAGFFLQAEANGPAMFVLGDTTGLQVGDRVSITVTQKTVVSGIDAATSLQAAPTIGARGYPVQNLSTATPAGLAVDHSTKSDLLTNLDAYESELIHLNGTLAAAPSSSGTGHVAIQITTQGMQTAATTFVLRLASTVADQFDLAVGCQFTLKAGPMWRFTPNTNSNAAQPSSYYASDLAFTCPGPKLVSAAAGSSTEVVLTFDRSIAPSSVTNAAQQFTFDNGLTATAAEVEGKRIILTTTAQTGGTTYAVTVATSVTDTAGTPVPSPGNTATFKGFRATAVLRITEVQPNMPNNADLVELQVLSGGNVEGFVLQQDVNAPTRLATLPDVNVATGDLIVVHMTTPGMTSETTAKNQFPASGTPANYDTAWDFKGESAGITFSSRIVLVTDAVGTIQDAASFARSTGTPPGVFPGNLQAIQAAGQWLPADCGGAPCTLTSTPSAQQVSADWENVPTGSTVTKNSNTVRRVSATDTNTREDWAVGAQSFGLPNP</sequence>
<organism evidence="6 7">
    <name type="scientific">Stigmatella aurantiaca (strain DW4/3-1)</name>
    <dbReference type="NCBI Taxonomy" id="378806"/>
    <lineage>
        <taxon>Bacteria</taxon>
        <taxon>Pseudomonadati</taxon>
        <taxon>Myxococcota</taxon>
        <taxon>Myxococcia</taxon>
        <taxon>Myxococcales</taxon>
        <taxon>Cystobacterineae</taxon>
        <taxon>Archangiaceae</taxon>
        <taxon>Stigmatella</taxon>
    </lineage>
</organism>
<dbReference type="Pfam" id="PF26342">
    <property type="entry name" value="TP_1001_2nd"/>
    <property type="match status" value="1"/>
</dbReference>
<dbReference type="InterPro" id="IPR032812">
    <property type="entry name" value="SbsA_Ig"/>
</dbReference>
<evidence type="ECO:0000259" key="4">
    <source>
        <dbReference type="Pfam" id="PF13205"/>
    </source>
</evidence>
<evidence type="ECO:0000313" key="7">
    <source>
        <dbReference type="Proteomes" id="UP000032702"/>
    </source>
</evidence>
<dbReference type="Gene3D" id="2.60.40.1220">
    <property type="match status" value="1"/>
</dbReference>
<dbReference type="PATRIC" id="fig|378806.16.peg.2124"/>
<accession>Q08RZ2</accession>
<evidence type="ECO:0000256" key="1">
    <source>
        <dbReference type="ARBA" id="ARBA00022729"/>
    </source>
</evidence>
<gene>
    <name evidence="6" type="ORF">STIAU_1634</name>
</gene>
<name>Q08RZ2_STIAD</name>
<evidence type="ECO:0000259" key="5">
    <source>
        <dbReference type="Pfam" id="PF26342"/>
    </source>
</evidence>
<reference evidence="6 7" key="1">
    <citation type="submission" date="2006-04" db="EMBL/GenBank/DDBJ databases">
        <authorList>
            <person name="Nierman W.C."/>
        </authorList>
    </citation>
    <scope>NUCLEOTIDE SEQUENCE [LARGE SCALE GENOMIC DNA]</scope>
    <source>
        <strain evidence="6 7">DW4/3-1</strain>
    </source>
</reference>
<feature type="region of interest" description="Disordered" evidence="2">
    <location>
        <begin position="71"/>
        <end position="93"/>
    </location>
</feature>
<protein>
    <submittedName>
        <fullName evidence="6">Uncharacterized protein</fullName>
    </submittedName>
</protein>
<proteinExistence type="predicted"/>
<dbReference type="InterPro" id="IPR058683">
    <property type="entry name" value="TP_1001-like_C"/>
</dbReference>
<feature type="domain" description="SbsA Ig-like" evidence="4">
    <location>
        <begin position="620"/>
        <end position="694"/>
    </location>
</feature>
<feature type="signal peptide" evidence="3">
    <location>
        <begin position="1"/>
        <end position="24"/>
    </location>
</feature>
<dbReference type="PROSITE" id="PS51257">
    <property type="entry name" value="PROKAR_LIPOPROTEIN"/>
    <property type="match status" value="1"/>
</dbReference>
<feature type="domain" description="TP-1001-like C-terminal" evidence="5">
    <location>
        <begin position="706"/>
        <end position="907"/>
    </location>
</feature>
<dbReference type="EMBL" id="AAMD01000174">
    <property type="protein sequence ID" value="EAU63244.1"/>
    <property type="molecule type" value="Genomic_DNA"/>
</dbReference>
<evidence type="ECO:0000313" key="6">
    <source>
        <dbReference type="EMBL" id="EAU63244.1"/>
    </source>
</evidence>
<evidence type="ECO:0000256" key="2">
    <source>
        <dbReference type="SAM" id="MobiDB-lite"/>
    </source>
</evidence>
<keyword evidence="1 3" id="KW-0732">Signal</keyword>
<dbReference type="InterPro" id="IPR014755">
    <property type="entry name" value="Cu-Rt/internalin_Ig-like"/>
</dbReference>
<dbReference type="AlphaFoldDB" id="Q08RZ2"/>